<name>A0A552WK84_9MICO</name>
<dbReference type="Gene3D" id="3.30.530.20">
    <property type="match status" value="1"/>
</dbReference>
<comment type="caution">
    <text evidence="2">The sequence shown here is derived from an EMBL/GenBank/DDBJ whole genome shotgun (WGS) entry which is preliminary data.</text>
</comment>
<protein>
    <recommendedName>
        <fullName evidence="4">Polyketide cyclase/dehydrase/lipid transport protein</fullName>
    </recommendedName>
</protein>
<dbReference type="RefSeq" id="WP_143419972.1">
    <property type="nucleotide sequence ID" value="NZ_VJXR01000100.1"/>
</dbReference>
<gene>
    <name evidence="2" type="ORF">FJ693_18810</name>
</gene>
<reference evidence="2 3" key="1">
    <citation type="submission" date="2019-07" db="EMBL/GenBank/DDBJ databases">
        <title>Georgenia wutianyii sp. nov. and Georgenia *** sp. nov. isolated from plateau pika (Ochotona curzoniae) in the Qinghai-Tibet plateau of China.</title>
        <authorList>
            <person name="Tian Z."/>
        </authorList>
    </citation>
    <scope>NUCLEOTIDE SEQUENCE [LARGE SCALE GENOMIC DNA]</scope>
    <source>
        <strain evidence="2 3">Z446</strain>
    </source>
</reference>
<evidence type="ECO:0000313" key="3">
    <source>
        <dbReference type="Proteomes" id="UP000318693"/>
    </source>
</evidence>
<dbReference type="Proteomes" id="UP000318693">
    <property type="component" value="Unassembled WGS sequence"/>
</dbReference>
<evidence type="ECO:0000256" key="1">
    <source>
        <dbReference type="SAM" id="MobiDB-lite"/>
    </source>
</evidence>
<proteinExistence type="predicted"/>
<evidence type="ECO:0000313" key="2">
    <source>
        <dbReference type="EMBL" id="TRW43152.1"/>
    </source>
</evidence>
<dbReference type="AlphaFoldDB" id="A0A552WK84"/>
<organism evidence="2 3">
    <name type="scientific">Georgenia yuyongxinii</name>
    <dbReference type="NCBI Taxonomy" id="2589797"/>
    <lineage>
        <taxon>Bacteria</taxon>
        <taxon>Bacillati</taxon>
        <taxon>Actinomycetota</taxon>
        <taxon>Actinomycetes</taxon>
        <taxon>Micrococcales</taxon>
        <taxon>Bogoriellaceae</taxon>
        <taxon>Georgenia</taxon>
    </lineage>
</organism>
<feature type="region of interest" description="Disordered" evidence="1">
    <location>
        <begin position="175"/>
        <end position="197"/>
    </location>
</feature>
<evidence type="ECO:0008006" key="4">
    <source>
        <dbReference type="Google" id="ProtNLM"/>
    </source>
</evidence>
<feature type="compositionally biased region" description="Polar residues" evidence="1">
    <location>
        <begin position="175"/>
        <end position="188"/>
    </location>
</feature>
<dbReference type="SUPFAM" id="SSF55961">
    <property type="entry name" value="Bet v1-like"/>
    <property type="match status" value="1"/>
</dbReference>
<accession>A0A552WK84</accession>
<sequence>MSRKWYLRDYQPMLDGGSGEVVEVSVSTDIAVTPAELWRLIKPAENAALFEPHVLKGFHIPGTPEGVGEMQGFIIIQEGRQQVVALEVVEEVSGEYVVSRLIGEKDDAAQTSFHLTGIRMGTRLEQKWQFTVPFFKASNAEASPEAHRNALRMLGARIKLVAESGWRQVDEIVQPSGNGLSGSCSASSPRDGRNLEE</sequence>
<dbReference type="EMBL" id="VJXR01000100">
    <property type="protein sequence ID" value="TRW43152.1"/>
    <property type="molecule type" value="Genomic_DNA"/>
</dbReference>
<keyword evidence="3" id="KW-1185">Reference proteome</keyword>
<dbReference type="InterPro" id="IPR023393">
    <property type="entry name" value="START-like_dom_sf"/>
</dbReference>